<gene>
    <name evidence="2" type="ORF">RMAR1173_LOCUS2716</name>
    <name evidence="3" type="ORF">RMAR1173_LOCUS2717</name>
</gene>
<feature type="region of interest" description="Disordered" evidence="1">
    <location>
        <begin position="213"/>
        <end position="237"/>
    </location>
</feature>
<protein>
    <submittedName>
        <fullName evidence="2">Uncharacterized protein</fullName>
    </submittedName>
</protein>
<accession>A0A6U0XJ46</accession>
<dbReference type="EMBL" id="HBHJ01004208">
    <property type="protein sequence ID" value="CAD9666080.1"/>
    <property type="molecule type" value="Transcribed_RNA"/>
</dbReference>
<name>A0A6U0XJ46_9STRA</name>
<proteinExistence type="predicted"/>
<sequence>MVRHRSYMHGFTEYCSEALGGDLFEELCRSDGSSLNQDDHEALLEFGGLYQFFSLLGGLAALPLPPLVDGGINGPADPSFAHVGATWAQAQGSRRRELVRCDGKPLTQEDEDALLEFAGFRAFFELIEGVWDHGARVDSFGFFPREDEELSEVGMRWGQVASEQDRLALERTDQKPMTENDHLALLRYGDWVWVSTLLFSLYHHIFSIRNEPAGDASTTGSAGVAGKASSGLHRSPSGAELSATLGATIAKTFGLSDPSRRVRARGTL</sequence>
<evidence type="ECO:0000313" key="3">
    <source>
        <dbReference type="EMBL" id="CAD9666080.1"/>
    </source>
</evidence>
<dbReference type="AlphaFoldDB" id="A0A6U0XJ46"/>
<evidence type="ECO:0000313" key="2">
    <source>
        <dbReference type="EMBL" id="CAD9666077.1"/>
    </source>
</evidence>
<reference evidence="2" key="1">
    <citation type="submission" date="2021-01" db="EMBL/GenBank/DDBJ databases">
        <authorList>
            <person name="Corre E."/>
            <person name="Pelletier E."/>
            <person name="Niang G."/>
            <person name="Scheremetjew M."/>
            <person name="Finn R."/>
            <person name="Kale V."/>
            <person name="Holt S."/>
            <person name="Cochrane G."/>
            <person name="Meng A."/>
            <person name="Brown T."/>
            <person name="Cohen L."/>
        </authorList>
    </citation>
    <scope>NUCLEOTIDE SEQUENCE</scope>
    <source>
        <strain evidence="2">CCMP1243</strain>
    </source>
</reference>
<dbReference type="EMBL" id="HBHJ01004207">
    <property type="protein sequence ID" value="CAD9666077.1"/>
    <property type="molecule type" value="Transcribed_RNA"/>
</dbReference>
<feature type="compositionally biased region" description="Low complexity" evidence="1">
    <location>
        <begin position="213"/>
        <end position="231"/>
    </location>
</feature>
<evidence type="ECO:0000256" key="1">
    <source>
        <dbReference type="SAM" id="MobiDB-lite"/>
    </source>
</evidence>
<organism evidence="2">
    <name type="scientific">Rhizochromulina marina</name>
    <dbReference type="NCBI Taxonomy" id="1034831"/>
    <lineage>
        <taxon>Eukaryota</taxon>
        <taxon>Sar</taxon>
        <taxon>Stramenopiles</taxon>
        <taxon>Ochrophyta</taxon>
        <taxon>Dictyochophyceae</taxon>
        <taxon>Rhizochromulinales</taxon>
        <taxon>Rhizochromulina</taxon>
    </lineage>
</organism>